<dbReference type="SUPFAM" id="SSF51905">
    <property type="entry name" value="FAD/NAD(P)-binding domain"/>
    <property type="match status" value="1"/>
</dbReference>
<evidence type="ECO:0000313" key="8">
    <source>
        <dbReference type="Proteomes" id="UP000016943"/>
    </source>
</evidence>
<evidence type="ECO:0008006" key="9">
    <source>
        <dbReference type="Google" id="ProtNLM"/>
    </source>
</evidence>
<dbReference type="GO" id="GO:0005737">
    <property type="term" value="C:cytoplasm"/>
    <property type="evidence" value="ECO:0007669"/>
    <property type="project" value="TreeGrafter"/>
</dbReference>
<keyword evidence="3" id="KW-0274">FAD</keyword>
<dbReference type="GO" id="GO:0016651">
    <property type="term" value="F:oxidoreductase activity, acting on NAD(P)H"/>
    <property type="evidence" value="ECO:0007669"/>
    <property type="project" value="TreeGrafter"/>
</dbReference>
<dbReference type="InterPro" id="IPR036188">
    <property type="entry name" value="FAD/NAD-bd_sf"/>
</dbReference>
<gene>
    <name evidence="7" type="ORF">CARG_03220</name>
</gene>
<accession>U3GXM2</accession>
<dbReference type="GeneID" id="78249465"/>
<dbReference type="PANTHER" id="PTHR43557:SF2">
    <property type="entry name" value="RIESKE DOMAIN-CONTAINING PROTEIN-RELATED"/>
    <property type="match status" value="1"/>
</dbReference>
<dbReference type="KEGG" id="caz:CARG_03220"/>
<dbReference type="EMBL" id="CP006365">
    <property type="protein sequence ID" value="AGU14796.1"/>
    <property type="molecule type" value="Genomic_DNA"/>
</dbReference>
<dbReference type="STRING" id="1348662.CARG_03220"/>
<dbReference type="InterPro" id="IPR050446">
    <property type="entry name" value="FAD-oxidoreductase/Apoptosis"/>
</dbReference>
<keyword evidence="2" id="KW-0285">Flavoprotein</keyword>
<dbReference type="InterPro" id="IPR023753">
    <property type="entry name" value="FAD/NAD-binding_dom"/>
</dbReference>
<evidence type="ECO:0000256" key="2">
    <source>
        <dbReference type="ARBA" id="ARBA00022630"/>
    </source>
</evidence>
<feature type="domain" description="Reductase C-terminal" evidence="6">
    <location>
        <begin position="315"/>
        <end position="400"/>
    </location>
</feature>
<dbReference type="Gene3D" id="3.30.390.30">
    <property type="match status" value="1"/>
</dbReference>
<sequence length="401" mass="42800">MSTTIVGGGIGGFTVASELRARGYDAEITIIDPHGLPYDRPPLSKEILSGEKNAEQLLLAPRSWYEENNVHVKKAHVARICGVERQLHFDDGTAEGFDNLVIATGGVPRALPTPGFDDPGLFVLRTTEDAAALKNVLGEGVHLAIIGAGLIGAEVGSSAQDLGAKVTLVDPAPVSLVPAVGEEIAARLHDMHADHGVEHICGLTTKLEKTDDGYRLHIDGERTLDADHVLLAVGIVAEEELAQSAELECDGGVLVDHEQRTSMEKVWAVGDCARLRNADGSLERRHEHWESAVHEAQTAAASIMGDELPQHGASWFWTDRYGTHVEGIGSMTAPGTTVIRPDAEGKPCVAFRMHHDGRMAGCASVNDGMAVRAARRIIDRGLTPDQEALADPAVPLKKLAK</sequence>
<proteinExistence type="predicted"/>
<dbReference type="Gene3D" id="3.50.50.60">
    <property type="entry name" value="FAD/NAD(P)-binding domain"/>
    <property type="match status" value="2"/>
</dbReference>
<dbReference type="PANTHER" id="PTHR43557">
    <property type="entry name" value="APOPTOSIS-INDUCING FACTOR 1"/>
    <property type="match status" value="1"/>
</dbReference>
<dbReference type="AlphaFoldDB" id="U3GXM2"/>
<evidence type="ECO:0000313" key="7">
    <source>
        <dbReference type="EMBL" id="AGU14796.1"/>
    </source>
</evidence>
<dbReference type="PATRIC" id="fig|1348662.3.peg.633"/>
<evidence type="ECO:0000256" key="3">
    <source>
        <dbReference type="ARBA" id="ARBA00022827"/>
    </source>
</evidence>
<dbReference type="Pfam" id="PF14759">
    <property type="entry name" value="Reductase_C"/>
    <property type="match status" value="1"/>
</dbReference>
<dbReference type="eggNOG" id="COG0446">
    <property type="taxonomic scope" value="Bacteria"/>
</dbReference>
<dbReference type="PRINTS" id="PR00368">
    <property type="entry name" value="FADPNR"/>
</dbReference>
<keyword evidence="4" id="KW-0560">Oxidoreductase</keyword>
<protein>
    <recommendedName>
        <fullName evidence="9">FAD/NAD(P)-binding domain-containing protein</fullName>
    </recommendedName>
</protein>
<dbReference type="SUPFAM" id="SSF55424">
    <property type="entry name" value="FAD/NAD-linked reductases, dimerisation (C-terminal) domain"/>
    <property type="match status" value="1"/>
</dbReference>
<reference evidence="7 8" key="1">
    <citation type="journal article" date="2013" name="Genome Announc.">
        <title>Whole-Genome Sequence of the Clinical Strain Corynebacterium argentoratense DSM 44202, Isolated from a Human Throat Specimen.</title>
        <authorList>
            <person name="Bomholt C."/>
            <person name="Glaub A."/>
            <person name="Gravermann K."/>
            <person name="Albersmeier A."/>
            <person name="Brinkrolf K."/>
            <person name="Ruckert C."/>
            <person name="Tauch A."/>
        </authorList>
    </citation>
    <scope>NUCLEOTIDE SEQUENCE [LARGE SCALE GENOMIC DNA]</scope>
    <source>
        <strain evidence="7">DSM 44202</strain>
    </source>
</reference>
<dbReference type="Pfam" id="PF07992">
    <property type="entry name" value="Pyr_redox_2"/>
    <property type="match status" value="1"/>
</dbReference>
<evidence type="ECO:0000259" key="5">
    <source>
        <dbReference type="Pfam" id="PF07992"/>
    </source>
</evidence>
<feature type="domain" description="FAD/NAD(P)-binding" evidence="5">
    <location>
        <begin position="3"/>
        <end position="296"/>
    </location>
</feature>
<dbReference type="RefSeq" id="WP_020975947.1">
    <property type="nucleotide sequence ID" value="NC_022198.1"/>
</dbReference>
<organism evidence="7 8">
    <name type="scientific">Corynebacterium argentoratense DSM 44202</name>
    <dbReference type="NCBI Taxonomy" id="1348662"/>
    <lineage>
        <taxon>Bacteria</taxon>
        <taxon>Bacillati</taxon>
        <taxon>Actinomycetota</taxon>
        <taxon>Actinomycetes</taxon>
        <taxon>Mycobacteriales</taxon>
        <taxon>Corynebacteriaceae</taxon>
        <taxon>Corynebacterium</taxon>
    </lineage>
</organism>
<comment type="cofactor">
    <cofactor evidence="1">
        <name>FAD</name>
        <dbReference type="ChEBI" id="CHEBI:57692"/>
    </cofactor>
</comment>
<dbReference type="OrthoDB" id="4213189at2"/>
<dbReference type="HOGENOM" id="CLU_003291_4_0_11"/>
<dbReference type="InterPro" id="IPR028202">
    <property type="entry name" value="Reductase_C"/>
</dbReference>
<evidence type="ECO:0000259" key="6">
    <source>
        <dbReference type="Pfam" id="PF14759"/>
    </source>
</evidence>
<name>U3GXM2_9CORY</name>
<keyword evidence="8" id="KW-1185">Reference proteome</keyword>
<dbReference type="PRINTS" id="PR00411">
    <property type="entry name" value="PNDRDTASEI"/>
</dbReference>
<evidence type="ECO:0000256" key="1">
    <source>
        <dbReference type="ARBA" id="ARBA00001974"/>
    </source>
</evidence>
<dbReference type="InterPro" id="IPR016156">
    <property type="entry name" value="FAD/NAD-linked_Rdtase_dimer_sf"/>
</dbReference>
<dbReference type="Proteomes" id="UP000016943">
    <property type="component" value="Chromosome"/>
</dbReference>
<evidence type="ECO:0000256" key="4">
    <source>
        <dbReference type="ARBA" id="ARBA00023002"/>
    </source>
</evidence>